<dbReference type="EMBL" id="GEDG01035364">
    <property type="protein sequence ID" value="JAP09250.1"/>
    <property type="molecule type" value="Transcribed_RNA"/>
</dbReference>
<evidence type="ECO:0000256" key="2">
    <source>
        <dbReference type="ARBA" id="ARBA00010781"/>
    </source>
</evidence>
<evidence type="ECO:0000256" key="1">
    <source>
        <dbReference type="ARBA" id="ARBA00004613"/>
    </source>
</evidence>
<evidence type="ECO:0000256" key="4">
    <source>
        <dbReference type="ARBA" id="ARBA00022525"/>
    </source>
</evidence>
<dbReference type="GO" id="GO:0008083">
    <property type="term" value="F:growth factor activity"/>
    <property type="evidence" value="ECO:0007669"/>
    <property type="project" value="UniProtKB-UniRule"/>
</dbReference>
<evidence type="ECO:0000256" key="9">
    <source>
        <dbReference type="RuleBase" id="RU368031"/>
    </source>
</evidence>
<keyword evidence="7 9" id="KW-0221">Differentiation</keyword>
<sequence length="92" mass="10559">MKPMINLSLISSFIILLLISQTISARLPPTNNRDNNKIEANGIIHSIPTQEEDFTNLMGMEECEDRDEVCLNRRMVAEAHLDYIYTQNKPKP</sequence>
<feature type="signal peptide" evidence="9">
    <location>
        <begin position="1"/>
        <end position="25"/>
    </location>
</feature>
<evidence type="ECO:0000256" key="8">
    <source>
        <dbReference type="ARBA" id="ARBA00023030"/>
    </source>
</evidence>
<evidence type="ECO:0000256" key="5">
    <source>
        <dbReference type="ARBA" id="ARBA00022641"/>
    </source>
</evidence>
<dbReference type="PANTHER" id="PTHR33285:SF51">
    <property type="entry name" value="PHYTOSULFOKINE"/>
    <property type="match status" value="1"/>
</dbReference>
<dbReference type="AlphaFoldDB" id="A0A0V0GLU4"/>
<keyword evidence="4 9" id="KW-0964">Secreted</keyword>
<keyword evidence="6 9" id="KW-0732">Signal</keyword>
<dbReference type="GO" id="GO:0030154">
    <property type="term" value="P:cell differentiation"/>
    <property type="evidence" value="ECO:0007669"/>
    <property type="project" value="UniProtKB-UniRule"/>
</dbReference>
<name>A0A0V0GLU4_SOLCH</name>
<proteinExistence type="inferred from homology"/>
<dbReference type="PANTHER" id="PTHR33285">
    <property type="entry name" value="PHYTOSULFOKINES 3"/>
    <property type="match status" value="1"/>
</dbReference>
<dbReference type="GO" id="GO:0008283">
    <property type="term" value="P:cell population proliferation"/>
    <property type="evidence" value="ECO:0007669"/>
    <property type="project" value="UniProtKB-UniRule"/>
</dbReference>
<evidence type="ECO:0000256" key="7">
    <source>
        <dbReference type="ARBA" id="ARBA00022782"/>
    </source>
</evidence>
<feature type="chain" id="PRO_5031591038" description="Phytosulfokine" evidence="9">
    <location>
        <begin position="26"/>
        <end position="92"/>
    </location>
</feature>
<keyword evidence="8 9" id="KW-0339">Growth factor</keyword>
<evidence type="ECO:0000256" key="3">
    <source>
        <dbReference type="ARBA" id="ARBA00022473"/>
    </source>
</evidence>
<comment type="subcellular location">
    <subcellularLocation>
        <location evidence="1 9">Secreted</location>
    </subcellularLocation>
</comment>
<protein>
    <recommendedName>
        <fullName evidence="9">Phytosulfokine</fullName>
    </recommendedName>
    <component>
        <recommendedName>
            <fullName evidence="9">Phytosulfokine-alpha</fullName>
            <shortName evidence="9">PSK-alpha</shortName>
            <shortName evidence="9">Phytosulfokine-a</shortName>
        </recommendedName>
    </component>
    <component>
        <recommendedName>
            <fullName evidence="9">Phytosulfokine-beta</fullName>
            <shortName evidence="9">PSK-beta</shortName>
            <shortName evidence="9">Phytosulfokine-b</shortName>
        </recommendedName>
    </component>
</protein>
<dbReference type="InterPro" id="IPR009438">
    <property type="entry name" value="Phytosulfokine"/>
</dbReference>
<comment type="function">
    <text evidence="9">Promotes plant cell differentiation, organogenesis and somatic embryogenesis as well as cell proliferation.</text>
</comment>
<comment type="PTM">
    <text evidence="9">Sulfation is important for activity and for the binding to a putative membrane receptor.</text>
</comment>
<keyword evidence="5 9" id="KW-0765">Sulfation</keyword>
<accession>A0A0V0GLU4</accession>
<dbReference type="GO" id="GO:0005576">
    <property type="term" value="C:extracellular region"/>
    <property type="evidence" value="ECO:0007669"/>
    <property type="project" value="UniProtKB-SubCell"/>
</dbReference>
<reference evidence="10" key="1">
    <citation type="submission" date="2015-12" db="EMBL/GenBank/DDBJ databases">
        <title>Gene expression during late stages of embryo sac development: a critical building block for successful pollen-pistil interactions.</title>
        <authorList>
            <person name="Liu Y."/>
            <person name="Joly V."/>
            <person name="Sabar M."/>
            <person name="Matton D.P."/>
        </authorList>
    </citation>
    <scope>NUCLEOTIDE SEQUENCE</scope>
</reference>
<evidence type="ECO:0000256" key="6">
    <source>
        <dbReference type="ARBA" id="ARBA00022729"/>
    </source>
</evidence>
<evidence type="ECO:0000313" key="10">
    <source>
        <dbReference type="EMBL" id="JAP09250.1"/>
    </source>
</evidence>
<comment type="PTM">
    <text evidence="9">PSK-alpha is produced by endopeptidase digestion. PSK-beta is produced from PSK-alpha by exopeptidase digestion.</text>
</comment>
<keyword evidence="3 9" id="KW-0217">Developmental protein</keyword>
<organism evidence="10">
    <name type="scientific">Solanum chacoense</name>
    <name type="common">Chaco potato</name>
    <dbReference type="NCBI Taxonomy" id="4108"/>
    <lineage>
        <taxon>Eukaryota</taxon>
        <taxon>Viridiplantae</taxon>
        <taxon>Streptophyta</taxon>
        <taxon>Embryophyta</taxon>
        <taxon>Tracheophyta</taxon>
        <taxon>Spermatophyta</taxon>
        <taxon>Magnoliopsida</taxon>
        <taxon>eudicotyledons</taxon>
        <taxon>Gunneridae</taxon>
        <taxon>Pentapetalae</taxon>
        <taxon>asterids</taxon>
        <taxon>lamiids</taxon>
        <taxon>Solanales</taxon>
        <taxon>Solanaceae</taxon>
        <taxon>Solanoideae</taxon>
        <taxon>Solaneae</taxon>
        <taxon>Solanum</taxon>
    </lineage>
</organism>
<dbReference type="Pfam" id="PF06404">
    <property type="entry name" value="PSK"/>
    <property type="match status" value="1"/>
</dbReference>
<comment type="similarity">
    <text evidence="2 9">Belongs to the phytosulfokine family.</text>
</comment>